<dbReference type="PANTHER" id="PTHR43045">
    <property type="entry name" value="SHIKIMATE TRANSPORTER"/>
    <property type="match status" value="1"/>
</dbReference>
<keyword evidence="5 11" id="KW-0812">Transmembrane</keyword>
<dbReference type="InterPro" id="IPR005829">
    <property type="entry name" value="Sugar_transporter_CS"/>
</dbReference>
<feature type="transmembrane region" description="Helical" evidence="11">
    <location>
        <begin position="208"/>
        <end position="230"/>
    </location>
</feature>
<feature type="transmembrane region" description="Helical" evidence="11">
    <location>
        <begin position="455"/>
        <end position="476"/>
    </location>
</feature>
<dbReference type="GO" id="GO:0015293">
    <property type="term" value="F:symporter activity"/>
    <property type="evidence" value="ECO:0007669"/>
    <property type="project" value="UniProtKB-KW"/>
</dbReference>
<evidence type="ECO:0000313" key="13">
    <source>
        <dbReference type="EMBL" id="QCB27776.1"/>
    </source>
</evidence>
<comment type="similarity">
    <text evidence="2">Belongs to the major facilitator superfamily. Metabolite:H+ Symporter (MHS) family (TC 2.A.1.6) family.</text>
</comment>
<keyword evidence="14" id="KW-1185">Reference proteome</keyword>
<evidence type="ECO:0000256" key="10">
    <source>
        <dbReference type="ARBA" id="ARBA00039918"/>
    </source>
</evidence>
<evidence type="ECO:0000259" key="12">
    <source>
        <dbReference type="PROSITE" id="PS50850"/>
    </source>
</evidence>
<dbReference type="InterPro" id="IPR036259">
    <property type="entry name" value="MFS_trans_sf"/>
</dbReference>
<evidence type="ECO:0000256" key="1">
    <source>
        <dbReference type="ARBA" id="ARBA00004651"/>
    </source>
</evidence>
<name>A0A4P7QFQ1_9CORY</name>
<keyword evidence="6" id="KW-0769">Symport</keyword>
<dbReference type="PROSITE" id="PS00217">
    <property type="entry name" value="SUGAR_TRANSPORT_2"/>
    <property type="match status" value="1"/>
</dbReference>
<keyword evidence="3" id="KW-0813">Transport</keyword>
<comment type="subcellular location">
    <subcellularLocation>
        <location evidence="1">Cell membrane</location>
        <topology evidence="1">Multi-pass membrane protein</topology>
    </subcellularLocation>
</comment>
<feature type="transmembrane region" description="Helical" evidence="11">
    <location>
        <begin position="361"/>
        <end position="381"/>
    </location>
</feature>
<keyword evidence="7 11" id="KW-1133">Transmembrane helix</keyword>
<dbReference type="KEGG" id="cee:CENDO_02390"/>
<dbReference type="SUPFAM" id="SSF103473">
    <property type="entry name" value="MFS general substrate transporter"/>
    <property type="match status" value="1"/>
</dbReference>
<dbReference type="EMBL" id="CP039247">
    <property type="protein sequence ID" value="QCB27776.1"/>
    <property type="molecule type" value="Genomic_DNA"/>
</dbReference>
<evidence type="ECO:0000256" key="5">
    <source>
        <dbReference type="ARBA" id="ARBA00022692"/>
    </source>
</evidence>
<dbReference type="PANTHER" id="PTHR43045:SF1">
    <property type="entry name" value="SHIKIMATE TRANSPORTER"/>
    <property type="match status" value="1"/>
</dbReference>
<feature type="transmembrane region" description="Helical" evidence="11">
    <location>
        <begin position="331"/>
        <end position="349"/>
    </location>
</feature>
<feature type="transmembrane region" description="Helical" evidence="11">
    <location>
        <begin position="173"/>
        <end position="196"/>
    </location>
</feature>
<evidence type="ECO:0000256" key="7">
    <source>
        <dbReference type="ARBA" id="ARBA00022989"/>
    </source>
</evidence>
<feature type="transmembrane region" description="Helical" evidence="11">
    <location>
        <begin position="387"/>
        <end position="408"/>
    </location>
</feature>
<dbReference type="GO" id="GO:0005886">
    <property type="term" value="C:plasma membrane"/>
    <property type="evidence" value="ECO:0007669"/>
    <property type="project" value="UniProtKB-SubCell"/>
</dbReference>
<comment type="function">
    <text evidence="9">May be a proton symporter involved in the uptake of osmolytes such as proline and glycine betaine.</text>
</comment>
<feature type="transmembrane region" description="Helical" evidence="11">
    <location>
        <begin position="420"/>
        <end position="443"/>
    </location>
</feature>
<feature type="transmembrane region" description="Helical" evidence="11">
    <location>
        <begin position="143"/>
        <end position="161"/>
    </location>
</feature>
<keyword evidence="4" id="KW-1003">Cell membrane</keyword>
<dbReference type="Proteomes" id="UP000296352">
    <property type="component" value="Chromosome"/>
</dbReference>
<evidence type="ECO:0000256" key="4">
    <source>
        <dbReference type="ARBA" id="ARBA00022475"/>
    </source>
</evidence>
<evidence type="ECO:0000256" key="2">
    <source>
        <dbReference type="ARBA" id="ARBA00008240"/>
    </source>
</evidence>
<dbReference type="AlphaFoldDB" id="A0A4P7QFQ1"/>
<dbReference type="PROSITE" id="PS50850">
    <property type="entry name" value="MFS"/>
    <property type="match status" value="1"/>
</dbReference>
<feature type="transmembrane region" description="Helical" evidence="11">
    <location>
        <begin position="107"/>
        <end position="131"/>
    </location>
</feature>
<evidence type="ECO:0000256" key="6">
    <source>
        <dbReference type="ARBA" id="ARBA00022847"/>
    </source>
</evidence>
<dbReference type="CDD" id="cd17369">
    <property type="entry name" value="MFS_ShiA_like"/>
    <property type="match status" value="1"/>
</dbReference>
<proteinExistence type="inferred from homology"/>
<feature type="transmembrane region" description="Helical" evidence="11">
    <location>
        <begin position="82"/>
        <end position="101"/>
    </location>
</feature>
<evidence type="ECO:0000256" key="9">
    <source>
        <dbReference type="ARBA" id="ARBA00037295"/>
    </source>
</evidence>
<dbReference type="InterPro" id="IPR011701">
    <property type="entry name" value="MFS"/>
</dbReference>
<reference evidence="13 14" key="1">
    <citation type="submission" date="2019-04" db="EMBL/GenBank/DDBJ databases">
        <title>Corynebacterium endometrii sp. nov., isolated from the uterus of a cow with endometritis.</title>
        <authorList>
            <person name="Ballas P."/>
            <person name="Ruckert C."/>
            <person name="Wagener K."/>
            <person name="Drillich M."/>
            <person name="Kaempfer P."/>
            <person name="Busse H.-J."/>
            <person name="Ehling-Schulz M."/>
        </authorList>
    </citation>
    <scope>NUCLEOTIDE SEQUENCE [LARGE SCALE GENOMIC DNA]</scope>
    <source>
        <strain evidence="13 14">LMM-1653</strain>
    </source>
</reference>
<dbReference type="FunFam" id="1.20.1250.20:FF:000001">
    <property type="entry name" value="Dicarboxylate MFS transporter"/>
    <property type="match status" value="1"/>
</dbReference>
<evidence type="ECO:0000256" key="3">
    <source>
        <dbReference type="ARBA" id="ARBA00022448"/>
    </source>
</evidence>
<evidence type="ECO:0000313" key="14">
    <source>
        <dbReference type="Proteomes" id="UP000296352"/>
    </source>
</evidence>
<dbReference type="InterPro" id="IPR020846">
    <property type="entry name" value="MFS_dom"/>
</dbReference>
<accession>A0A4P7QFQ1</accession>
<feature type="transmembrane region" description="Helical" evidence="11">
    <location>
        <begin position="242"/>
        <end position="261"/>
    </location>
</feature>
<feature type="domain" description="Major facilitator superfamily (MFS) profile" evidence="12">
    <location>
        <begin position="70"/>
        <end position="481"/>
    </location>
</feature>
<keyword evidence="8 11" id="KW-0472">Membrane</keyword>
<protein>
    <recommendedName>
        <fullName evidence="10">Putative proline/betaine transporter</fullName>
    </recommendedName>
</protein>
<sequence length="490" mass="53000">MQFRRGANVGLSPDGSPTSYHVLIRNQLGMFKQVSFKEIESVTTQHSSAQTPPASPGKGPGKESGLNWRVIVGSLSGSTVEWFDFLVYGTVAALVFNQTFFVTDSEFLSTMFSMASFALTFFFRPIGGIIFAHIGDRIGRKKTLFITLMLMGGGTVAIGLIPDYNTIGVAAPIFLIICRIMQGIGIGGEWGGALLLSYEYAPKHRRGLYGAIPQMGISLGMLLASGFVGLLSTMPEDAFMSWGWRIPFVGSVILVAIGMFVRHKLEETPDFQKVQQSGKVARLPIKVVFKDHWRAVLVSIGAKAAETGPFYIFGTYVIAYATGILDARRDLVLTAVAVAALIATVWTPLFGSLSDRVPRHILYRTVTILTIAYAFPYYMILNTGSTFALFATTAVGFGLLWGSVNAILGTMIAESFSPEIRYSGATLGYQVGAAVFGGTAPLIATALMEWSGGEWWPISVYMIACAALGLVASFFVKHVAHIEAEHVAHH</sequence>
<organism evidence="13 14">
    <name type="scientific">Corynebacterium endometrii</name>
    <dbReference type="NCBI Taxonomy" id="2488819"/>
    <lineage>
        <taxon>Bacteria</taxon>
        <taxon>Bacillati</taxon>
        <taxon>Actinomycetota</taxon>
        <taxon>Actinomycetes</taxon>
        <taxon>Mycobacteriales</taxon>
        <taxon>Corynebacteriaceae</taxon>
        <taxon>Corynebacterium</taxon>
    </lineage>
</organism>
<evidence type="ECO:0000256" key="11">
    <source>
        <dbReference type="SAM" id="Phobius"/>
    </source>
</evidence>
<dbReference type="Pfam" id="PF07690">
    <property type="entry name" value="MFS_1"/>
    <property type="match status" value="1"/>
</dbReference>
<gene>
    <name evidence="13" type="primary">yhjE</name>
    <name evidence="13" type="ORF">CENDO_02390</name>
</gene>
<evidence type="ECO:0000256" key="8">
    <source>
        <dbReference type="ARBA" id="ARBA00023136"/>
    </source>
</evidence>
<dbReference type="Gene3D" id="1.20.1250.20">
    <property type="entry name" value="MFS general substrate transporter like domains"/>
    <property type="match status" value="2"/>
</dbReference>